<name>A0ABP6UMU4_9FLAO</name>
<keyword evidence="3" id="KW-1185">Reference proteome</keyword>
<dbReference type="InterPro" id="IPR053182">
    <property type="entry name" value="YobU-like_regulator"/>
</dbReference>
<sequence length="152" mass="17140">METQKKEAFKVIGIKVRTTNNNGQSAIDIGQLWEKFMTENILEAIPNKINSDILSIYTNYEGDHTQPYDTILGCKVSTLDKIPTGMIGQKFESGNYTKYLAQGDLLTGVVYNTWVEIWNADINRTFTADFEVYGEKAQDRSDAVVEIFVGII</sequence>
<dbReference type="SMART" id="SM00871">
    <property type="entry name" value="AraC_E_bind"/>
    <property type="match status" value="1"/>
</dbReference>
<protein>
    <submittedName>
        <fullName evidence="2">GyrI-like domain-containing protein</fullName>
    </submittedName>
</protein>
<dbReference type="Pfam" id="PF14526">
    <property type="entry name" value="Cass2"/>
    <property type="match status" value="1"/>
</dbReference>
<dbReference type="Gene3D" id="3.20.80.10">
    <property type="entry name" value="Regulatory factor, effector binding domain"/>
    <property type="match status" value="1"/>
</dbReference>
<dbReference type="PANTHER" id="PTHR36444">
    <property type="entry name" value="TRANSCRIPTIONAL REGULATOR PROTEIN YOBU-RELATED"/>
    <property type="match status" value="1"/>
</dbReference>
<dbReference type="PANTHER" id="PTHR36444:SF2">
    <property type="entry name" value="TRANSCRIPTIONAL REGULATOR PROTEIN YOBU-RELATED"/>
    <property type="match status" value="1"/>
</dbReference>
<proteinExistence type="predicted"/>
<feature type="domain" description="AraC effector-binding" evidence="1">
    <location>
        <begin position="1"/>
        <end position="152"/>
    </location>
</feature>
<organism evidence="2 3">
    <name type="scientific">Aquimarina addita</name>
    <dbReference type="NCBI Taxonomy" id="870485"/>
    <lineage>
        <taxon>Bacteria</taxon>
        <taxon>Pseudomonadati</taxon>
        <taxon>Bacteroidota</taxon>
        <taxon>Flavobacteriia</taxon>
        <taxon>Flavobacteriales</taxon>
        <taxon>Flavobacteriaceae</taxon>
        <taxon>Aquimarina</taxon>
    </lineage>
</organism>
<reference evidence="3" key="1">
    <citation type="journal article" date="2019" name="Int. J. Syst. Evol. Microbiol.">
        <title>The Global Catalogue of Microorganisms (GCM) 10K type strain sequencing project: providing services to taxonomists for standard genome sequencing and annotation.</title>
        <authorList>
            <consortium name="The Broad Institute Genomics Platform"/>
            <consortium name="The Broad Institute Genome Sequencing Center for Infectious Disease"/>
            <person name="Wu L."/>
            <person name="Ma J."/>
        </authorList>
    </citation>
    <scope>NUCLEOTIDE SEQUENCE [LARGE SCALE GENOMIC DNA]</scope>
    <source>
        <strain evidence="3">JCM 17106</strain>
    </source>
</reference>
<evidence type="ECO:0000313" key="2">
    <source>
        <dbReference type="EMBL" id="GAA3513609.1"/>
    </source>
</evidence>
<evidence type="ECO:0000313" key="3">
    <source>
        <dbReference type="Proteomes" id="UP001500459"/>
    </source>
</evidence>
<dbReference type="EMBL" id="BAABCW010000012">
    <property type="protein sequence ID" value="GAA3513609.1"/>
    <property type="molecule type" value="Genomic_DNA"/>
</dbReference>
<evidence type="ECO:0000259" key="1">
    <source>
        <dbReference type="SMART" id="SM00871"/>
    </source>
</evidence>
<dbReference type="InterPro" id="IPR029441">
    <property type="entry name" value="Cass2"/>
</dbReference>
<dbReference type="InterPro" id="IPR011256">
    <property type="entry name" value="Reg_factor_effector_dom_sf"/>
</dbReference>
<accession>A0ABP6UMU4</accession>
<gene>
    <name evidence="2" type="ORF">GCM10022393_29260</name>
</gene>
<dbReference type="SUPFAM" id="SSF55136">
    <property type="entry name" value="Probable bacterial effector-binding domain"/>
    <property type="match status" value="1"/>
</dbReference>
<comment type="caution">
    <text evidence="2">The sequence shown here is derived from an EMBL/GenBank/DDBJ whole genome shotgun (WGS) entry which is preliminary data.</text>
</comment>
<dbReference type="InterPro" id="IPR010499">
    <property type="entry name" value="AraC_E-bd"/>
</dbReference>
<dbReference type="RefSeq" id="WP_344928684.1">
    <property type="nucleotide sequence ID" value="NZ_BAABCW010000012.1"/>
</dbReference>
<dbReference type="Proteomes" id="UP001500459">
    <property type="component" value="Unassembled WGS sequence"/>
</dbReference>